<protein>
    <submittedName>
        <fullName evidence="2">Uncharacterized protein</fullName>
    </submittedName>
</protein>
<dbReference type="PANTHER" id="PTHR48421:SF1">
    <property type="entry name" value="MYCBP-ASSOCIATED PROTEIN"/>
    <property type="match status" value="1"/>
</dbReference>
<evidence type="ECO:0000256" key="1">
    <source>
        <dbReference type="SAM" id="MobiDB-lite"/>
    </source>
</evidence>
<feature type="non-terminal residue" evidence="2">
    <location>
        <position position="1"/>
    </location>
</feature>
<evidence type="ECO:0000313" key="2">
    <source>
        <dbReference type="EMBL" id="GIQ86564.1"/>
    </source>
</evidence>
<evidence type="ECO:0000313" key="3">
    <source>
        <dbReference type="Proteomes" id="UP000265618"/>
    </source>
</evidence>
<reference evidence="2 3" key="1">
    <citation type="journal article" date="2018" name="PLoS ONE">
        <title>The draft genome of Kipferlia bialata reveals reductive genome evolution in fornicate parasites.</title>
        <authorList>
            <person name="Tanifuji G."/>
            <person name="Takabayashi S."/>
            <person name="Kume K."/>
            <person name="Takagi M."/>
            <person name="Nakayama T."/>
            <person name="Kamikawa R."/>
            <person name="Inagaki Y."/>
            <person name="Hashimoto T."/>
        </authorList>
    </citation>
    <scope>NUCLEOTIDE SEQUENCE [LARGE SCALE GENOMIC DNA]</scope>
    <source>
        <strain evidence="2">NY0173</strain>
    </source>
</reference>
<sequence>VSLQSTTIKRHMRIQRDWDNQRRHAARVSGRNEGSTVVAKAEAYRGKIEMLMERENKRLSEQIAGSWQQSLRGGQGEMLVPLGSRFSGLFIKTTPKPPKAIEHVLGAGDGTLALTGVPVPPEVVVSEQMGTIRPDKGVASLGDTTRDGETEGEGEGEGETQGRAPTVLEGSILPLDRVPRPRVAVECQNTVLWAAPGQTGSGSLSIINTGNVVLYVRMERVPHSSEVVEGEREREGEETAAEVNAKLAFGALSSLDVHPICRDRLDTDPDAAYLGPLSQDQTAVLPGEELSVPVVFSPSKTAAPGIYTSVFQVLTHPSATCVSSTFALMGVTSLGEQCHQDTTSSRRALLEQGSTHSAAKTMAREIAHSTVTLALYRSDVAQTPAEPALGVSDTLYVHCNNHPVQYRQANRAEQGQFHKRRLQALLAPQCLTALQPCISPHPSAIHALT</sequence>
<dbReference type="EMBL" id="BDIP01002615">
    <property type="protein sequence ID" value="GIQ86564.1"/>
    <property type="molecule type" value="Genomic_DNA"/>
</dbReference>
<dbReference type="AlphaFoldDB" id="A0A9K3GJV1"/>
<comment type="caution">
    <text evidence="2">The sequence shown here is derived from an EMBL/GenBank/DDBJ whole genome shotgun (WGS) entry which is preliminary data.</text>
</comment>
<accession>A0A9K3GJV1</accession>
<feature type="non-terminal residue" evidence="2">
    <location>
        <position position="449"/>
    </location>
</feature>
<keyword evidence="3" id="KW-1185">Reference proteome</keyword>
<name>A0A9K3GJV1_9EUKA</name>
<dbReference type="Proteomes" id="UP000265618">
    <property type="component" value="Unassembled WGS sequence"/>
</dbReference>
<organism evidence="2 3">
    <name type="scientific">Kipferlia bialata</name>
    <dbReference type="NCBI Taxonomy" id="797122"/>
    <lineage>
        <taxon>Eukaryota</taxon>
        <taxon>Metamonada</taxon>
        <taxon>Carpediemonas-like organisms</taxon>
        <taxon>Kipferlia</taxon>
    </lineage>
</organism>
<gene>
    <name evidence="2" type="ORF">KIPB_008440</name>
</gene>
<dbReference type="PANTHER" id="PTHR48421">
    <property type="entry name" value="MYCBP-ASSOCIATED PROTEIN"/>
    <property type="match status" value="1"/>
</dbReference>
<dbReference type="InterPro" id="IPR032707">
    <property type="entry name" value="MYCBPAP"/>
</dbReference>
<feature type="region of interest" description="Disordered" evidence="1">
    <location>
        <begin position="134"/>
        <end position="162"/>
    </location>
</feature>
<proteinExistence type="predicted"/>